<dbReference type="GeneID" id="86193235"/>
<proteinExistence type="predicted"/>
<dbReference type="AlphaFoldDB" id="A0A401LAS0"/>
<organism evidence="1 2">
    <name type="scientific">Anaerotignum faecicola</name>
    <dbReference type="NCBI Taxonomy" id="2358141"/>
    <lineage>
        <taxon>Bacteria</taxon>
        <taxon>Bacillati</taxon>
        <taxon>Bacillota</taxon>
        <taxon>Clostridia</taxon>
        <taxon>Lachnospirales</taxon>
        <taxon>Anaerotignaceae</taxon>
        <taxon>Anaerotignum</taxon>
    </lineage>
</organism>
<evidence type="ECO:0000313" key="1">
    <source>
        <dbReference type="EMBL" id="GCB28572.1"/>
    </source>
</evidence>
<sequence>MASILNRYENIMSTNVCGMIEFAEDPMKMARHLSHHMEDDLSKTKREGAELIAEIEKLEDNKSVPNAEALLVAKKAELMKLHEIHEKLNDQIQQITAIRAAIYEAARKK</sequence>
<gene>
    <name evidence="1" type="ORF">KGMB03357_02330</name>
</gene>
<reference evidence="1 2" key="1">
    <citation type="submission" date="2018-10" db="EMBL/GenBank/DDBJ databases">
        <title>Draft Genome Sequence of Anaerotignum sp. KCTC 15736.</title>
        <authorList>
            <person name="Choi S.H."/>
            <person name="Kim J.S."/>
            <person name="Kang S.W."/>
            <person name="Lee J.S."/>
            <person name="Park S.H."/>
        </authorList>
    </citation>
    <scope>NUCLEOTIDE SEQUENCE [LARGE SCALE GENOMIC DNA]</scope>
    <source>
        <strain evidence="1 2">KCTC 15736</strain>
    </source>
</reference>
<dbReference type="Proteomes" id="UP000287361">
    <property type="component" value="Unassembled WGS sequence"/>
</dbReference>
<dbReference type="RefSeq" id="WP_016407169.1">
    <property type="nucleotide sequence ID" value="NZ_DAVZTY010000002.1"/>
</dbReference>
<accession>A0A401LAS0</accession>
<name>A0A401LAS0_9FIRM</name>
<protein>
    <submittedName>
        <fullName evidence="1">Uncharacterized protein</fullName>
    </submittedName>
</protein>
<comment type="caution">
    <text evidence="1">The sequence shown here is derived from an EMBL/GenBank/DDBJ whole genome shotgun (WGS) entry which is preliminary data.</text>
</comment>
<dbReference type="EMBL" id="BHVZ01000001">
    <property type="protein sequence ID" value="GCB28572.1"/>
    <property type="molecule type" value="Genomic_DNA"/>
</dbReference>
<keyword evidence="2" id="KW-1185">Reference proteome</keyword>
<evidence type="ECO:0000313" key="2">
    <source>
        <dbReference type="Proteomes" id="UP000287361"/>
    </source>
</evidence>